<comment type="similarity">
    <text evidence="1">Belongs to the short-chain dehydrogenases/reductases (SDR) family.</text>
</comment>
<evidence type="ECO:0000256" key="2">
    <source>
        <dbReference type="ARBA" id="ARBA00023002"/>
    </source>
</evidence>
<dbReference type="Gene3D" id="3.40.50.720">
    <property type="entry name" value="NAD(P)-binding Rossmann-like Domain"/>
    <property type="match status" value="1"/>
</dbReference>
<dbReference type="GO" id="GO:0016491">
    <property type="term" value="F:oxidoreductase activity"/>
    <property type="evidence" value="ECO:0007669"/>
    <property type="project" value="UniProtKB-KW"/>
</dbReference>
<dbReference type="FunFam" id="3.40.50.720:FF:000084">
    <property type="entry name" value="Short-chain dehydrogenase reductase"/>
    <property type="match status" value="1"/>
</dbReference>
<protein>
    <submittedName>
        <fullName evidence="5">SDR family oxidoreductase</fullName>
    </submittedName>
</protein>
<evidence type="ECO:0000313" key="5">
    <source>
        <dbReference type="EMBL" id="NLR75315.1"/>
    </source>
</evidence>
<dbReference type="Pfam" id="PF13561">
    <property type="entry name" value="adh_short_C2"/>
    <property type="match status" value="1"/>
</dbReference>
<dbReference type="InterPro" id="IPR057326">
    <property type="entry name" value="KR_dom"/>
</dbReference>
<dbReference type="CDD" id="cd05233">
    <property type="entry name" value="SDR_c"/>
    <property type="match status" value="1"/>
</dbReference>
<dbReference type="EMBL" id="JABAIM010000002">
    <property type="protein sequence ID" value="NLR75315.1"/>
    <property type="molecule type" value="Genomic_DNA"/>
</dbReference>
<dbReference type="RefSeq" id="WP_168876992.1">
    <property type="nucleotide sequence ID" value="NZ_JABAIM010000002.1"/>
</dbReference>
<accession>A0A847S8Y5</accession>
<evidence type="ECO:0000313" key="6">
    <source>
        <dbReference type="Proteomes" id="UP000587991"/>
    </source>
</evidence>
<dbReference type="NCBIfam" id="NF005559">
    <property type="entry name" value="PRK07231.1"/>
    <property type="match status" value="1"/>
</dbReference>
<evidence type="ECO:0000259" key="4">
    <source>
        <dbReference type="SMART" id="SM00822"/>
    </source>
</evidence>
<proteinExistence type="inferred from homology"/>
<dbReference type="PRINTS" id="PR00081">
    <property type="entry name" value="GDHRDH"/>
</dbReference>
<evidence type="ECO:0000256" key="3">
    <source>
        <dbReference type="ARBA" id="ARBA00023027"/>
    </source>
</evidence>
<dbReference type="PRINTS" id="PR00080">
    <property type="entry name" value="SDRFAMILY"/>
</dbReference>
<dbReference type="PANTHER" id="PTHR24321:SF8">
    <property type="entry name" value="ESTRADIOL 17-BETA-DEHYDROGENASE 8-RELATED"/>
    <property type="match status" value="1"/>
</dbReference>
<keyword evidence="3" id="KW-0520">NAD</keyword>
<reference evidence="5 6" key="1">
    <citation type="submission" date="2020-04" db="EMBL/GenBank/DDBJ databases">
        <title>Draft genome of Leeia sp. IMCC25680.</title>
        <authorList>
            <person name="Song J."/>
            <person name="Cho J.-C."/>
        </authorList>
    </citation>
    <scope>NUCLEOTIDE SEQUENCE [LARGE SCALE GENOMIC DNA]</scope>
    <source>
        <strain evidence="5 6">IMCC25680</strain>
    </source>
</reference>
<keyword evidence="6" id="KW-1185">Reference proteome</keyword>
<evidence type="ECO:0000256" key="1">
    <source>
        <dbReference type="ARBA" id="ARBA00006484"/>
    </source>
</evidence>
<dbReference type="Proteomes" id="UP000587991">
    <property type="component" value="Unassembled WGS sequence"/>
</dbReference>
<dbReference type="InterPro" id="IPR036291">
    <property type="entry name" value="NAD(P)-bd_dom_sf"/>
</dbReference>
<dbReference type="InterPro" id="IPR002347">
    <property type="entry name" value="SDR_fam"/>
</dbReference>
<dbReference type="PANTHER" id="PTHR24321">
    <property type="entry name" value="DEHYDROGENASES, SHORT CHAIN"/>
    <property type="match status" value="1"/>
</dbReference>
<gene>
    <name evidence="5" type="ORF">HF682_09110</name>
</gene>
<keyword evidence="2" id="KW-0560">Oxidoreductase</keyword>
<name>A0A847S8Y5_9NEIS</name>
<organism evidence="5 6">
    <name type="scientific">Leeia aquatica</name>
    <dbReference type="NCBI Taxonomy" id="2725557"/>
    <lineage>
        <taxon>Bacteria</taxon>
        <taxon>Pseudomonadati</taxon>
        <taxon>Pseudomonadota</taxon>
        <taxon>Betaproteobacteria</taxon>
        <taxon>Neisseriales</taxon>
        <taxon>Leeiaceae</taxon>
        <taxon>Leeia</taxon>
    </lineage>
</organism>
<feature type="domain" description="Ketoreductase" evidence="4">
    <location>
        <begin position="7"/>
        <end position="191"/>
    </location>
</feature>
<dbReference type="SMART" id="SM00822">
    <property type="entry name" value="PKS_KR"/>
    <property type="match status" value="1"/>
</dbReference>
<sequence>MGQLDGKVVIITGASSGIGRAAAMLFAQEGAKLVINARRQAELDELAKAITQQHGEAVAVAGDITEEETAARLVDTAVTCFGGLDVAFNNAGALGAMGPVQSISQSGWHDTLNANLSSAFLCAKYQIPAMQQRGKGALIFTSTFVGHHIGFPGMAAYAAAKAGIVGLTRVLAAELGPVGIRANAILAGGTDTPMGQAVANTPEAKAFVAGLHALKRMARPEEIAQAALYLASDASSFITGAAMAVDGGVTITRT</sequence>
<dbReference type="AlphaFoldDB" id="A0A847S8Y5"/>
<comment type="caution">
    <text evidence="5">The sequence shown here is derived from an EMBL/GenBank/DDBJ whole genome shotgun (WGS) entry which is preliminary data.</text>
</comment>
<dbReference type="SUPFAM" id="SSF51735">
    <property type="entry name" value="NAD(P)-binding Rossmann-fold domains"/>
    <property type="match status" value="1"/>
</dbReference>
<dbReference type="NCBIfam" id="NF005681">
    <property type="entry name" value="PRK07478.1"/>
    <property type="match status" value="1"/>
</dbReference>